<evidence type="ECO:0000313" key="8">
    <source>
        <dbReference type="Proteomes" id="UP001224775"/>
    </source>
</evidence>
<dbReference type="GO" id="GO:0008270">
    <property type="term" value="F:zinc ion binding"/>
    <property type="evidence" value="ECO:0007669"/>
    <property type="project" value="UniProtKB-KW"/>
</dbReference>
<keyword evidence="8" id="KW-1185">Reference proteome</keyword>
<accession>A0AAD8Y596</accession>
<feature type="domain" description="RING-type" evidence="5">
    <location>
        <begin position="83"/>
        <end position="132"/>
    </location>
</feature>
<dbReference type="Pfam" id="PF01753">
    <property type="entry name" value="zf-MYND"/>
    <property type="match status" value="1"/>
</dbReference>
<evidence type="ECO:0000256" key="4">
    <source>
        <dbReference type="PROSITE-ProRule" id="PRU00134"/>
    </source>
</evidence>
<dbReference type="InterPro" id="IPR013083">
    <property type="entry name" value="Znf_RING/FYVE/PHD"/>
</dbReference>
<dbReference type="EMBL" id="JATAAI010000017">
    <property type="protein sequence ID" value="KAK1739838.1"/>
    <property type="molecule type" value="Genomic_DNA"/>
</dbReference>
<dbReference type="SUPFAM" id="SSF81901">
    <property type="entry name" value="HCP-like"/>
    <property type="match status" value="1"/>
</dbReference>
<keyword evidence="1" id="KW-0479">Metal-binding</keyword>
<dbReference type="InterPro" id="IPR002893">
    <property type="entry name" value="Znf_MYND"/>
</dbReference>
<evidence type="ECO:0000256" key="1">
    <source>
        <dbReference type="ARBA" id="ARBA00022723"/>
    </source>
</evidence>
<protein>
    <recommendedName>
        <fullName evidence="9">MYND-type domain-containing protein</fullName>
    </recommendedName>
</protein>
<dbReference type="InterPro" id="IPR011990">
    <property type="entry name" value="TPR-like_helical_dom_sf"/>
</dbReference>
<comment type="caution">
    <text evidence="7">The sequence shown here is derived from an EMBL/GenBank/DDBJ whole genome shotgun (WGS) entry which is preliminary data.</text>
</comment>
<dbReference type="Proteomes" id="UP001224775">
    <property type="component" value="Unassembled WGS sequence"/>
</dbReference>
<name>A0AAD8Y596_9STRA</name>
<proteinExistence type="predicted"/>
<feature type="domain" description="MYND-type" evidence="6">
    <location>
        <begin position="18"/>
        <end position="59"/>
    </location>
</feature>
<sequence length="316" mass="35011">MSSKTEAVDVEADEIMYCASCGTAGVDNIKLKKCNACNLVRYCGVKCQREHWRQHKGACKKRAAELRDELLFRQPEHGDLGDCPICLLPLSHDFDKSSIQSCCYKLICNGCAYASFLHEDEGSLEDLCPFCRQPYPESEEEIEKNVMSRIEANDPIAMRQMGVKCYTLGNFRGSIEYLTKATKLGDAEAHCQLANSYMIGQGVAVDMKKAFYHFEEAAILGSVTARYALGVIKESGRGGKTEKAVKHFIIGANLGCDKSLKCLKEAYAKGLVKKEDLAAALRTHQAAVDATKSPQRDAAELAEKNEESTFFKKEFI</sequence>
<dbReference type="Gene3D" id="1.25.40.10">
    <property type="entry name" value="Tetratricopeptide repeat domain"/>
    <property type="match status" value="1"/>
</dbReference>
<evidence type="ECO:0000259" key="6">
    <source>
        <dbReference type="PROSITE" id="PS50865"/>
    </source>
</evidence>
<dbReference type="SUPFAM" id="SSF144232">
    <property type="entry name" value="HIT/MYND zinc finger-like"/>
    <property type="match status" value="1"/>
</dbReference>
<dbReference type="GO" id="GO:0005737">
    <property type="term" value="C:cytoplasm"/>
    <property type="evidence" value="ECO:0007669"/>
    <property type="project" value="UniProtKB-ARBA"/>
</dbReference>
<reference evidence="7" key="1">
    <citation type="submission" date="2023-06" db="EMBL/GenBank/DDBJ databases">
        <title>Survivors Of The Sea: Transcriptome response of Skeletonema marinoi to long-term dormancy.</title>
        <authorList>
            <person name="Pinder M.I.M."/>
            <person name="Kourtchenko O."/>
            <person name="Robertson E.K."/>
            <person name="Larsson T."/>
            <person name="Maumus F."/>
            <person name="Osuna-Cruz C.M."/>
            <person name="Vancaester E."/>
            <person name="Stenow R."/>
            <person name="Vandepoele K."/>
            <person name="Ploug H."/>
            <person name="Bruchert V."/>
            <person name="Godhe A."/>
            <person name="Topel M."/>
        </authorList>
    </citation>
    <scope>NUCLEOTIDE SEQUENCE</scope>
    <source>
        <strain evidence="7">R05AC</strain>
    </source>
</reference>
<gene>
    <name evidence="7" type="ORF">QTG54_009597</name>
</gene>
<dbReference type="SUPFAM" id="SSF57850">
    <property type="entry name" value="RING/U-box"/>
    <property type="match status" value="1"/>
</dbReference>
<dbReference type="InterPro" id="IPR052748">
    <property type="entry name" value="ISR_Activator"/>
</dbReference>
<dbReference type="PROSITE" id="PS50865">
    <property type="entry name" value="ZF_MYND_2"/>
    <property type="match status" value="1"/>
</dbReference>
<dbReference type="Gene3D" id="6.10.140.2220">
    <property type="match status" value="1"/>
</dbReference>
<evidence type="ECO:0008006" key="9">
    <source>
        <dbReference type="Google" id="ProtNLM"/>
    </source>
</evidence>
<dbReference type="PANTHER" id="PTHR45011:SF1">
    <property type="entry name" value="DAP3-BINDING CELL DEATH ENHANCER 1"/>
    <property type="match status" value="1"/>
</dbReference>
<evidence type="ECO:0000256" key="2">
    <source>
        <dbReference type="ARBA" id="ARBA00022771"/>
    </source>
</evidence>
<dbReference type="AlphaFoldDB" id="A0AAD8Y596"/>
<dbReference type="Pfam" id="PF08238">
    <property type="entry name" value="Sel1"/>
    <property type="match status" value="3"/>
</dbReference>
<dbReference type="PANTHER" id="PTHR45011">
    <property type="entry name" value="DAP3-BINDING CELL DEATH ENHANCER 1"/>
    <property type="match status" value="1"/>
</dbReference>
<keyword evidence="3" id="KW-0862">Zinc</keyword>
<evidence type="ECO:0000259" key="5">
    <source>
        <dbReference type="PROSITE" id="PS50089"/>
    </source>
</evidence>
<dbReference type="Gene3D" id="3.30.40.10">
    <property type="entry name" value="Zinc/RING finger domain, C3HC4 (zinc finger)"/>
    <property type="match status" value="1"/>
</dbReference>
<evidence type="ECO:0000313" key="7">
    <source>
        <dbReference type="EMBL" id="KAK1739838.1"/>
    </source>
</evidence>
<dbReference type="PROSITE" id="PS50089">
    <property type="entry name" value="ZF_RING_2"/>
    <property type="match status" value="1"/>
</dbReference>
<dbReference type="InterPro" id="IPR006597">
    <property type="entry name" value="Sel1-like"/>
</dbReference>
<keyword evidence="2 4" id="KW-0863">Zinc-finger</keyword>
<dbReference type="InterPro" id="IPR001841">
    <property type="entry name" value="Znf_RING"/>
</dbReference>
<dbReference type="SMART" id="SM00671">
    <property type="entry name" value="SEL1"/>
    <property type="match status" value="3"/>
</dbReference>
<evidence type="ECO:0000256" key="3">
    <source>
        <dbReference type="ARBA" id="ARBA00022833"/>
    </source>
</evidence>
<dbReference type="PROSITE" id="PS01360">
    <property type="entry name" value="ZF_MYND_1"/>
    <property type="match status" value="1"/>
</dbReference>
<organism evidence="7 8">
    <name type="scientific">Skeletonema marinoi</name>
    <dbReference type="NCBI Taxonomy" id="267567"/>
    <lineage>
        <taxon>Eukaryota</taxon>
        <taxon>Sar</taxon>
        <taxon>Stramenopiles</taxon>
        <taxon>Ochrophyta</taxon>
        <taxon>Bacillariophyta</taxon>
        <taxon>Coscinodiscophyceae</taxon>
        <taxon>Thalassiosirophycidae</taxon>
        <taxon>Thalassiosirales</taxon>
        <taxon>Skeletonemataceae</taxon>
        <taxon>Skeletonema</taxon>
        <taxon>Skeletonema marinoi-dohrnii complex</taxon>
    </lineage>
</organism>